<dbReference type="EMBL" id="CM046396">
    <property type="protein sequence ID" value="KAI8540320.1"/>
    <property type="molecule type" value="Genomic_DNA"/>
</dbReference>
<keyword evidence="2" id="KW-1185">Reference proteome</keyword>
<gene>
    <name evidence="1" type="ORF">RHMOL_Rhmol09G0253600</name>
</gene>
<sequence length="485" mass="54632">MGSLSKPIHGGPMPNTTFLTKELHSSLLDLLNFSTILFSFSVEAFLIIQKWRLLFHALWLLCFLLFFFLKYHYFSKPLPVYLVDFSCLKPPNYCRVPFSTFIQHAQEFFDEQSISFMAKVLCSSGQGQETYLPPALHYIPPRSNHHESAKEVEMVLFPVLEDLLSKTNLSPQEIDILIVNCSGFCPIPSLSSIIVNKYSMRDDIRTFTLSGMGCSASALGINMAQNLLKVHKDSNAVVLSTEILSTGWYPGKEKSMLALNCLFRMGSAGILLSNRKDARNKAKYKLVHSLRSQRASDDKGYYSAFREEDSDGITGFTLRRDLLQVAGETLQSNITAISPSVLPAMEIFRHLASKIWKRLIDKSVETYLPNFRSVIQHFCLPASGRPVIREIGKGLRLGEGEMEPALVTLHRFGNQSSSSLWYELAYLEAKERVKKGDMVWQLGMGSGPKCTSLVWKCVRPIVGEAQKGPWDDCIDSYPNLVVEKD</sequence>
<accession>A0ACC0MH87</accession>
<comment type="caution">
    <text evidence="1">The sequence shown here is derived from an EMBL/GenBank/DDBJ whole genome shotgun (WGS) entry which is preliminary data.</text>
</comment>
<name>A0ACC0MH87_RHOML</name>
<protein>
    <submittedName>
        <fullName evidence="1">Uncharacterized protein</fullName>
    </submittedName>
</protein>
<organism evidence="1 2">
    <name type="scientific">Rhododendron molle</name>
    <name type="common">Chinese azalea</name>
    <name type="synonym">Azalea mollis</name>
    <dbReference type="NCBI Taxonomy" id="49168"/>
    <lineage>
        <taxon>Eukaryota</taxon>
        <taxon>Viridiplantae</taxon>
        <taxon>Streptophyta</taxon>
        <taxon>Embryophyta</taxon>
        <taxon>Tracheophyta</taxon>
        <taxon>Spermatophyta</taxon>
        <taxon>Magnoliopsida</taxon>
        <taxon>eudicotyledons</taxon>
        <taxon>Gunneridae</taxon>
        <taxon>Pentapetalae</taxon>
        <taxon>asterids</taxon>
        <taxon>Ericales</taxon>
        <taxon>Ericaceae</taxon>
        <taxon>Ericoideae</taxon>
        <taxon>Rhodoreae</taxon>
        <taxon>Rhododendron</taxon>
    </lineage>
</organism>
<proteinExistence type="predicted"/>
<evidence type="ECO:0000313" key="2">
    <source>
        <dbReference type="Proteomes" id="UP001062846"/>
    </source>
</evidence>
<reference evidence="1" key="1">
    <citation type="submission" date="2022-02" db="EMBL/GenBank/DDBJ databases">
        <title>Plant Genome Project.</title>
        <authorList>
            <person name="Zhang R.-G."/>
        </authorList>
    </citation>
    <scope>NUCLEOTIDE SEQUENCE</scope>
    <source>
        <strain evidence="1">AT1</strain>
    </source>
</reference>
<evidence type="ECO:0000313" key="1">
    <source>
        <dbReference type="EMBL" id="KAI8540320.1"/>
    </source>
</evidence>
<dbReference type="Proteomes" id="UP001062846">
    <property type="component" value="Chromosome 9"/>
</dbReference>